<dbReference type="AlphaFoldDB" id="I1C8A5"/>
<dbReference type="VEuPathDB" id="FungiDB:RO3G_09395"/>
<dbReference type="RefSeq" id="XP_067520081.1">
    <property type="nucleotide sequence ID" value="XM_067663980.1"/>
</dbReference>
<organism evidence="2 3">
    <name type="scientific">Rhizopus delemar (strain RA 99-880 / ATCC MYA-4621 / FGSC 9543 / NRRL 43880)</name>
    <name type="common">Mucormycosis agent</name>
    <name type="synonym">Rhizopus arrhizus var. delemar</name>
    <dbReference type="NCBI Taxonomy" id="246409"/>
    <lineage>
        <taxon>Eukaryota</taxon>
        <taxon>Fungi</taxon>
        <taxon>Fungi incertae sedis</taxon>
        <taxon>Mucoromycota</taxon>
        <taxon>Mucoromycotina</taxon>
        <taxon>Mucoromycetes</taxon>
        <taxon>Mucorales</taxon>
        <taxon>Mucorineae</taxon>
        <taxon>Rhizopodaceae</taxon>
        <taxon>Rhizopus</taxon>
    </lineage>
</organism>
<gene>
    <name evidence="2" type="ORF">RO3G_09395</name>
</gene>
<dbReference type="GeneID" id="93616361"/>
<evidence type="ECO:0000256" key="1">
    <source>
        <dbReference type="SAM" id="MobiDB-lite"/>
    </source>
</evidence>
<sequence length="68" mass="7451">MYTKKRQPSDCSLGSSATSSEGGAAIDDKELPEFHCDDADEKLLLIEAVEKIGHRKLASTITYSQSYN</sequence>
<protein>
    <submittedName>
        <fullName evidence="2">Uncharacterized protein</fullName>
    </submittedName>
</protein>
<dbReference type="InParanoid" id="I1C8A5"/>
<dbReference type="Proteomes" id="UP000009138">
    <property type="component" value="Unassembled WGS sequence"/>
</dbReference>
<accession>I1C8A5</accession>
<name>I1C8A5_RHIO9</name>
<dbReference type="EMBL" id="CH476738">
    <property type="protein sequence ID" value="EIE84685.1"/>
    <property type="molecule type" value="Genomic_DNA"/>
</dbReference>
<feature type="compositionally biased region" description="Low complexity" evidence="1">
    <location>
        <begin position="12"/>
        <end position="25"/>
    </location>
</feature>
<proteinExistence type="predicted"/>
<evidence type="ECO:0000313" key="3">
    <source>
        <dbReference type="Proteomes" id="UP000009138"/>
    </source>
</evidence>
<feature type="region of interest" description="Disordered" evidence="1">
    <location>
        <begin position="1"/>
        <end position="31"/>
    </location>
</feature>
<reference evidence="2 3" key="1">
    <citation type="journal article" date="2009" name="PLoS Genet.">
        <title>Genomic analysis of the basal lineage fungus Rhizopus oryzae reveals a whole-genome duplication.</title>
        <authorList>
            <person name="Ma L.-J."/>
            <person name="Ibrahim A.S."/>
            <person name="Skory C."/>
            <person name="Grabherr M.G."/>
            <person name="Burger G."/>
            <person name="Butler M."/>
            <person name="Elias M."/>
            <person name="Idnurm A."/>
            <person name="Lang B.F."/>
            <person name="Sone T."/>
            <person name="Abe A."/>
            <person name="Calvo S.E."/>
            <person name="Corrochano L.M."/>
            <person name="Engels R."/>
            <person name="Fu J."/>
            <person name="Hansberg W."/>
            <person name="Kim J.-M."/>
            <person name="Kodira C.D."/>
            <person name="Koehrsen M.J."/>
            <person name="Liu B."/>
            <person name="Miranda-Saavedra D."/>
            <person name="O'Leary S."/>
            <person name="Ortiz-Castellanos L."/>
            <person name="Poulter R."/>
            <person name="Rodriguez-Romero J."/>
            <person name="Ruiz-Herrera J."/>
            <person name="Shen Y.-Q."/>
            <person name="Zeng Q."/>
            <person name="Galagan J."/>
            <person name="Birren B.W."/>
            <person name="Cuomo C.A."/>
            <person name="Wickes B.L."/>
        </authorList>
    </citation>
    <scope>NUCLEOTIDE SEQUENCE [LARGE SCALE GENOMIC DNA]</scope>
    <source>
        <strain evidence="3">RA 99-880 / ATCC MYA-4621 / FGSC 9543 / NRRL 43880</strain>
    </source>
</reference>
<keyword evidence="3" id="KW-1185">Reference proteome</keyword>
<evidence type="ECO:0000313" key="2">
    <source>
        <dbReference type="EMBL" id="EIE84685.1"/>
    </source>
</evidence>